<dbReference type="PANTHER" id="PTHR43280:SF28">
    <property type="entry name" value="HTH-TYPE TRANSCRIPTIONAL ACTIVATOR RHAS"/>
    <property type="match status" value="1"/>
</dbReference>
<dbReference type="Gene3D" id="1.10.10.60">
    <property type="entry name" value="Homeodomain-like"/>
    <property type="match status" value="2"/>
</dbReference>
<dbReference type="GO" id="GO:0000160">
    <property type="term" value="P:phosphorelay signal transduction system"/>
    <property type="evidence" value="ECO:0007669"/>
    <property type="project" value="InterPro"/>
</dbReference>
<dbReference type="AlphaFoldDB" id="W4QBI2"/>
<evidence type="ECO:0000259" key="5">
    <source>
        <dbReference type="PROSITE" id="PS01124"/>
    </source>
</evidence>
<feature type="domain" description="HTH araC/xylS-type" evidence="5">
    <location>
        <begin position="354"/>
        <end position="452"/>
    </location>
</feature>
<dbReference type="InterPro" id="IPR009057">
    <property type="entry name" value="Homeodomain-like_sf"/>
</dbReference>
<accession>W4QBI2</accession>
<dbReference type="SUPFAM" id="SSF46689">
    <property type="entry name" value="Homeodomain-like"/>
    <property type="match status" value="2"/>
</dbReference>
<dbReference type="CDD" id="cd17536">
    <property type="entry name" value="REC_YesN-like"/>
    <property type="match status" value="1"/>
</dbReference>
<dbReference type="InterPro" id="IPR011006">
    <property type="entry name" value="CheY-like_superfamily"/>
</dbReference>
<dbReference type="PROSITE" id="PS00041">
    <property type="entry name" value="HTH_ARAC_FAMILY_1"/>
    <property type="match status" value="1"/>
</dbReference>
<protein>
    <submittedName>
        <fullName evidence="7">Two-component response regulator</fullName>
    </submittedName>
</protein>
<evidence type="ECO:0000313" key="7">
    <source>
        <dbReference type="EMBL" id="GAE29375.1"/>
    </source>
</evidence>
<feature type="modified residue" description="4-aspartylphosphate" evidence="4">
    <location>
        <position position="55"/>
    </location>
</feature>
<feature type="domain" description="Response regulatory" evidence="6">
    <location>
        <begin position="3"/>
        <end position="120"/>
    </location>
</feature>
<evidence type="ECO:0000256" key="2">
    <source>
        <dbReference type="ARBA" id="ARBA00023125"/>
    </source>
</evidence>
<dbReference type="GO" id="GO:0043565">
    <property type="term" value="F:sequence-specific DNA binding"/>
    <property type="evidence" value="ECO:0007669"/>
    <property type="project" value="InterPro"/>
</dbReference>
<keyword evidence="1" id="KW-0805">Transcription regulation</keyword>
<dbReference type="SMART" id="SM00342">
    <property type="entry name" value="HTH_ARAC"/>
    <property type="match status" value="1"/>
</dbReference>
<dbReference type="SMART" id="SM00448">
    <property type="entry name" value="REC"/>
    <property type="match status" value="1"/>
</dbReference>
<dbReference type="Pfam" id="PF00072">
    <property type="entry name" value="Response_reg"/>
    <property type="match status" value="1"/>
</dbReference>
<dbReference type="OrthoDB" id="9788446at2"/>
<proteinExistence type="predicted"/>
<keyword evidence="8" id="KW-1185">Reference proteome</keyword>
<gene>
    <name evidence="7" type="ORF">JCM9152_730</name>
</gene>
<evidence type="ECO:0000256" key="3">
    <source>
        <dbReference type="ARBA" id="ARBA00023163"/>
    </source>
</evidence>
<dbReference type="PANTHER" id="PTHR43280">
    <property type="entry name" value="ARAC-FAMILY TRANSCRIPTIONAL REGULATOR"/>
    <property type="match status" value="1"/>
</dbReference>
<dbReference type="InterPro" id="IPR001789">
    <property type="entry name" value="Sig_transdc_resp-reg_receiver"/>
</dbReference>
<dbReference type="SUPFAM" id="SSF52172">
    <property type="entry name" value="CheY-like"/>
    <property type="match status" value="1"/>
</dbReference>
<reference evidence="7" key="1">
    <citation type="journal article" date="2014" name="Genome Announc.">
        <title>Draft Genome Sequences of Three Alkaliphilic Bacillus Strains, Bacillus wakoensis JCM 9140T, Bacillus akibai JCM 9157T, and Bacillus hemicellulosilyticus JCM 9152T.</title>
        <authorList>
            <person name="Yuki M."/>
            <person name="Oshima K."/>
            <person name="Suda W."/>
            <person name="Oshida Y."/>
            <person name="Kitamura K."/>
            <person name="Iida T."/>
            <person name="Hattori M."/>
            <person name="Ohkuma M."/>
        </authorList>
    </citation>
    <scope>NUCLEOTIDE SEQUENCE [LARGE SCALE GENOMIC DNA]</scope>
    <source>
        <strain evidence="7">JCM 9152</strain>
    </source>
</reference>
<dbReference type="EMBL" id="BAUU01000004">
    <property type="protein sequence ID" value="GAE29375.1"/>
    <property type="molecule type" value="Genomic_DNA"/>
</dbReference>
<dbReference type="Proteomes" id="UP000018895">
    <property type="component" value="Unassembled WGS sequence"/>
</dbReference>
<organism evidence="7 8">
    <name type="scientific">Halalkalibacter hemicellulosilyticusJCM 9152</name>
    <dbReference type="NCBI Taxonomy" id="1236971"/>
    <lineage>
        <taxon>Bacteria</taxon>
        <taxon>Bacillati</taxon>
        <taxon>Bacillota</taxon>
        <taxon>Bacilli</taxon>
        <taxon>Bacillales</taxon>
        <taxon>Bacillaceae</taxon>
        <taxon>Halalkalibacter</taxon>
    </lineage>
</organism>
<dbReference type="Gene3D" id="3.40.50.2300">
    <property type="match status" value="1"/>
</dbReference>
<comment type="caution">
    <text evidence="7">The sequence shown here is derived from an EMBL/GenBank/DDBJ whole genome shotgun (WGS) entry which is preliminary data.</text>
</comment>
<sequence>MINVLIVEDDKLVRSSLISTFNWEKYDMHIVNDAKNGEKALEIIEQESVDLIITDLAMPIMSGIELIRVVTRKYPHIAIAVLSLHRDFEYIQEAMRLGAIDYIAKVELDEESMDESLNRIKNRIKSKSHIPKYFDEESIENGYVLLTNHAFECQTILKDVLDFHHMKVANENCLIIKTSRYSVEMVVDTLIKYHQNIGPLLCITSNENKDKIEINKLIDHYEQLIFYELDSDYNVSIKKIDEILLPERISKEQLGIWKDQIHSLEWITSELELTNLLQMLKNARLNKSQLEDILLWTMNKCTRMFYEQLSFEIQIPDELAHWKEVEKWFYEVKQKIYVEAYCSNYTPEANKCIIQALSLIENNIGSPITAHDISEQVNMSRSYFSKCFKDIVGQTFNEYVRLMRIHKAKHYLQYTNEKIGVISEKVGYIDVKYFSKIFRSETGHLPSDYRKIKQES</sequence>
<keyword evidence="4" id="KW-0597">Phosphoprotein</keyword>
<name>W4QBI2_9BACI</name>
<dbReference type="PROSITE" id="PS01124">
    <property type="entry name" value="HTH_ARAC_FAMILY_2"/>
    <property type="match status" value="1"/>
</dbReference>
<dbReference type="Pfam" id="PF12833">
    <property type="entry name" value="HTH_18"/>
    <property type="match status" value="1"/>
</dbReference>
<dbReference type="InterPro" id="IPR018062">
    <property type="entry name" value="HTH_AraC-typ_CS"/>
</dbReference>
<keyword evidence="3" id="KW-0804">Transcription</keyword>
<dbReference type="STRING" id="1236971.JCM9152_730"/>
<evidence type="ECO:0000256" key="4">
    <source>
        <dbReference type="PROSITE-ProRule" id="PRU00169"/>
    </source>
</evidence>
<dbReference type="GO" id="GO:0003700">
    <property type="term" value="F:DNA-binding transcription factor activity"/>
    <property type="evidence" value="ECO:0007669"/>
    <property type="project" value="InterPro"/>
</dbReference>
<evidence type="ECO:0000256" key="1">
    <source>
        <dbReference type="ARBA" id="ARBA00023015"/>
    </source>
</evidence>
<dbReference type="RefSeq" id="WP_035340904.1">
    <property type="nucleotide sequence ID" value="NZ_BAUU01000004.1"/>
</dbReference>
<dbReference type="InterPro" id="IPR018060">
    <property type="entry name" value="HTH_AraC"/>
</dbReference>
<evidence type="ECO:0000259" key="6">
    <source>
        <dbReference type="PROSITE" id="PS50110"/>
    </source>
</evidence>
<keyword evidence="2" id="KW-0238">DNA-binding</keyword>
<evidence type="ECO:0000313" key="8">
    <source>
        <dbReference type="Proteomes" id="UP000018895"/>
    </source>
</evidence>
<dbReference type="PROSITE" id="PS50110">
    <property type="entry name" value="RESPONSE_REGULATORY"/>
    <property type="match status" value="1"/>
</dbReference>